<dbReference type="Gene3D" id="3.30.1490.480">
    <property type="entry name" value="Endolytic murein transglycosylase"/>
    <property type="match status" value="1"/>
</dbReference>
<dbReference type="EC" id="4.2.2.29" evidence="7"/>
<comment type="similarity">
    <text evidence="7">Belongs to the transglycosylase MltG family.</text>
</comment>
<proteinExistence type="inferred from homology"/>
<dbReference type="Pfam" id="PF02618">
    <property type="entry name" value="YceG"/>
    <property type="match status" value="1"/>
</dbReference>
<evidence type="ECO:0000256" key="5">
    <source>
        <dbReference type="ARBA" id="ARBA00023239"/>
    </source>
</evidence>
<name>A0ABV2EJY5_9CAUL</name>
<keyword evidence="4 7" id="KW-0472">Membrane</keyword>
<gene>
    <name evidence="7" type="primary">mltG</name>
    <name evidence="8" type="ORF">ABID41_002463</name>
</gene>
<keyword evidence="9" id="KW-1185">Reference proteome</keyword>
<keyword evidence="6 7" id="KW-0961">Cell wall biogenesis/degradation</keyword>
<evidence type="ECO:0000313" key="9">
    <source>
        <dbReference type="Proteomes" id="UP001549110"/>
    </source>
</evidence>
<protein>
    <recommendedName>
        <fullName evidence="7">Endolytic murein transglycosylase</fullName>
        <ecNumber evidence="7">4.2.2.29</ecNumber>
    </recommendedName>
    <alternativeName>
        <fullName evidence="7">Peptidoglycan lytic transglycosylase</fullName>
    </alternativeName>
    <alternativeName>
        <fullName evidence="7">Peptidoglycan polymerization terminase</fullName>
    </alternativeName>
</protein>
<evidence type="ECO:0000256" key="6">
    <source>
        <dbReference type="ARBA" id="ARBA00023316"/>
    </source>
</evidence>
<dbReference type="NCBIfam" id="TIGR00247">
    <property type="entry name" value="endolytic transglycosylase MltG"/>
    <property type="match status" value="1"/>
</dbReference>
<comment type="function">
    <text evidence="7">Functions as a peptidoglycan terminase that cleaves nascent peptidoglycan strands endolytically to terminate their elongation.</text>
</comment>
<dbReference type="RefSeq" id="WP_354297788.1">
    <property type="nucleotide sequence ID" value="NZ_JBEPLU010000002.1"/>
</dbReference>
<dbReference type="Gene3D" id="3.30.160.60">
    <property type="entry name" value="Classic Zinc Finger"/>
    <property type="match status" value="1"/>
</dbReference>
<organism evidence="8 9">
    <name type="scientific">Phenylobacterium koreense</name>
    <dbReference type="NCBI Taxonomy" id="266125"/>
    <lineage>
        <taxon>Bacteria</taxon>
        <taxon>Pseudomonadati</taxon>
        <taxon>Pseudomonadota</taxon>
        <taxon>Alphaproteobacteria</taxon>
        <taxon>Caulobacterales</taxon>
        <taxon>Caulobacteraceae</taxon>
        <taxon>Phenylobacterium</taxon>
    </lineage>
</organism>
<dbReference type="HAMAP" id="MF_02065">
    <property type="entry name" value="MltG"/>
    <property type="match status" value="1"/>
</dbReference>
<comment type="caution">
    <text evidence="8">The sequence shown here is derived from an EMBL/GenBank/DDBJ whole genome shotgun (WGS) entry which is preliminary data.</text>
</comment>
<reference evidence="8 9" key="1">
    <citation type="submission" date="2024-06" db="EMBL/GenBank/DDBJ databases">
        <title>Genomic Encyclopedia of Type Strains, Phase IV (KMG-IV): sequencing the most valuable type-strain genomes for metagenomic binning, comparative biology and taxonomic classification.</title>
        <authorList>
            <person name="Goeker M."/>
        </authorList>
    </citation>
    <scope>NUCLEOTIDE SEQUENCE [LARGE SCALE GENOMIC DNA]</scope>
    <source>
        <strain evidence="8 9">DSM 17809</strain>
    </source>
</reference>
<dbReference type="Proteomes" id="UP001549110">
    <property type="component" value="Unassembled WGS sequence"/>
</dbReference>
<keyword evidence="2 7" id="KW-0812">Transmembrane</keyword>
<evidence type="ECO:0000256" key="3">
    <source>
        <dbReference type="ARBA" id="ARBA00022989"/>
    </source>
</evidence>
<evidence type="ECO:0000256" key="7">
    <source>
        <dbReference type="HAMAP-Rule" id="MF_02065"/>
    </source>
</evidence>
<comment type="catalytic activity">
    <reaction evidence="7">
        <text>a peptidoglycan chain = a peptidoglycan chain with N-acetyl-1,6-anhydromuramyl-[peptide] at the reducing end + a peptidoglycan chain with N-acetylglucosamine at the non-reducing end.</text>
        <dbReference type="EC" id="4.2.2.29"/>
    </reaction>
</comment>
<dbReference type="CDD" id="cd08010">
    <property type="entry name" value="MltG_like"/>
    <property type="match status" value="1"/>
</dbReference>
<keyword evidence="5 7" id="KW-0456">Lyase</keyword>
<evidence type="ECO:0000256" key="2">
    <source>
        <dbReference type="ARBA" id="ARBA00022692"/>
    </source>
</evidence>
<evidence type="ECO:0000256" key="1">
    <source>
        <dbReference type="ARBA" id="ARBA00022475"/>
    </source>
</evidence>
<evidence type="ECO:0000313" key="8">
    <source>
        <dbReference type="EMBL" id="MET3527345.1"/>
    </source>
</evidence>
<dbReference type="PANTHER" id="PTHR30518">
    <property type="entry name" value="ENDOLYTIC MUREIN TRANSGLYCOSYLASE"/>
    <property type="match status" value="1"/>
</dbReference>
<dbReference type="InterPro" id="IPR003770">
    <property type="entry name" value="MLTG-like"/>
</dbReference>
<keyword evidence="1 7" id="KW-1003">Cell membrane</keyword>
<dbReference type="PANTHER" id="PTHR30518:SF2">
    <property type="entry name" value="ENDOLYTIC MUREIN TRANSGLYCOSYLASE"/>
    <property type="match status" value="1"/>
</dbReference>
<feature type="site" description="Important for catalytic activity" evidence="7">
    <location>
        <position position="205"/>
    </location>
</feature>
<keyword evidence="7" id="KW-0997">Cell inner membrane</keyword>
<accession>A0ABV2EJY5</accession>
<keyword evidence="3 7" id="KW-1133">Transmembrane helix</keyword>
<evidence type="ECO:0000256" key="4">
    <source>
        <dbReference type="ARBA" id="ARBA00023136"/>
    </source>
</evidence>
<sequence length="341" mass="36330">MRRLRIILGSAAATLGVVLALALAAGLWAYQGPGPATDGGATRVVLLRKGAGLTEIASTLERSGAIRSKSLFAAAAQITGAAKSLKAGEYEFKSRASMASILRDIRDGKIVIRQITIPEGMTSEVAVALLAARPDLTGVVPAPPEGSILPETYQYERNEDRAAVLKRMMDARDELLALLWANRQPGLPFKTPDEAVILASIVEKETGIASERPQVAAVFVNRLRQNMRLESDPTIIYGLNGGKPLGRGLKASEMAASNPYNTYQIPGLPPTAIANPGRAALAAVLDPPKTDYLFFVADGGGGHVFASTYEEHLKNVAKWRAVERQRAAAALQERAAELKAQ</sequence>
<dbReference type="EMBL" id="JBEPLU010000002">
    <property type="protein sequence ID" value="MET3527345.1"/>
    <property type="molecule type" value="Genomic_DNA"/>
</dbReference>